<dbReference type="Pfam" id="PF07679">
    <property type="entry name" value="I-set"/>
    <property type="match status" value="1"/>
</dbReference>
<gene>
    <name evidence="3" type="ORF">BLA29_011579</name>
</gene>
<dbReference type="Proteomes" id="UP000194236">
    <property type="component" value="Unassembled WGS sequence"/>
</dbReference>
<evidence type="ECO:0000313" key="3">
    <source>
        <dbReference type="EMBL" id="OTF75901.1"/>
    </source>
</evidence>
<feature type="non-terminal residue" evidence="3">
    <location>
        <position position="163"/>
    </location>
</feature>
<dbReference type="SUPFAM" id="SSF48726">
    <property type="entry name" value="Immunoglobulin"/>
    <property type="match status" value="1"/>
</dbReference>
<dbReference type="PROSITE" id="PS50835">
    <property type="entry name" value="IG_LIKE"/>
    <property type="match status" value="2"/>
</dbReference>
<dbReference type="AlphaFoldDB" id="A0A1Y3B4Z8"/>
<protein>
    <recommendedName>
        <fullName evidence="2">Ig-like domain-containing protein</fullName>
    </recommendedName>
</protein>
<organism evidence="3 4">
    <name type="scientific">Euroglyphus maynei</name>
    <name type="common">Mayne's house dust mite</name>
    <dbReference type="NCBI Taxonomy" id="6958"/>
    <lineage>
        <taxon>Eukaryota</taxon>
        <taxon>Metazoa</taxon>
        <taxon>Ecdysozoa</taxon>
        <taxon>Arthropoda</taxon>
        <taxon>Chelicerata</taxon>
        <taxon>Arachnida</taxon>
        <taxon>Acari</taxon>
        <taxon>Acariformes</taxon>
        <taxon>Sarcoptiformes</taxon>
        <taxon>Astigmata</taxon>
        <taxon>Psoroptidia</taxon>
        <taxon>Analgoidea</taxon>
        <taxon>Pyroglyphidae</taxon>
        <taxon>Pyroglyphinae</taxon>
        <taxon>Euroglyphus</taxon>
    </lineage>
</organism>
<keyword evidence="4" id="KW-1185">Reference proteome</keyword>
<dbReference type="InterPro" id="IPR013098">
    <property type="entry name" value="Ig_I-set"/>
</dbReference>
<accession>A0A1Y3B4Z8</accession>
<feature type="signal peptide" evidence="1">
    <location>
        <begin position="1"/>
        <end position="24"/>
    </location>
</feature>
<dbReference type="OrthoDB" id="5985519at2759"/>
<dbReference type="InterPro" id="IPR036179">
    <property type="entry name" value="Ig-like_dom_sf"/>
</dbReference>
<feature type="domain" description="Ig-like" evidence="2">
    <location>
        <begin position="30"/>
        <end position="115"/>
    </location>
</feature>
<dbReference type="InterPro" id="IPR013783">
    <property type="entry name" value="Ig-like_fold"/>
</dbReference>
<name>A0A1Y3B4Z8_EURMA</name>
<dbReference type="InterPro" id="IPR007110">
    <property type="entry name" value="Ig-like_dom"/>
</dbReference>
<evidence type="ECO:0000259" key="2">
    <source>
        <dbReference type="PROSITE" id="PS50835"/>
    </source>
</evidence>
<dbReference type="Gene3D" id="2.60.40.10">
    <property type="entry name" value="Immunoglobulins"/>
    <property type="match status" value="1"/>
</dbReference>
<evidence type="ECO:0000256" key="1">
    <source>
        <dbReference type="SAM" id="SignalP"/>
    </source>
</evidence>
<comment type="caution">
    <text evidence="3">The sequence shown here is derived from an EMBL/GenBank/DDBJ whole genome shotgun (WGS) entry which is preliminary data.</text>
</comment>
<feature type="chain" id="PRO_5011012327" description="Ig-like domain-containing protein" evidence="1">
    <location>
        <begin position="25"/>
        <end position="163"/>
    </location>
</feature>
<reference evidence="3 4" key="1">
    <citation type="submission" date="2017-03" db="EMBL/GenBank/DDBJ databases">
        <title>Genome Survey of Euroglyphus maynei.</title>
        <authorList>
            <person name="Arlian L.G."/>
            <person name="Morgan M.S."/>
            <person name="Rider S.D."/>
        </authorList>
    </citation>
    <scope>NUCLEOTIDE SEQUENCE [LARGE SCALE GENOMIC DNA]</scope>
    <source>
        <strain evidence="3">Arlian Lab</strain>
        <tissue evidence="3">Whole body</tissue>
    </source>
</reference>
<sequence>MDSNMIIEFISLSLLLISIIGIDGEVTIRPEPRGEVGIMTGESKYFQCIGSNSKEKLYWINPRGQEISNDPNNGIYTIHIVKKNTIKLEIKNPAKQDSGVYKCVSRNEKNKETFSTSFRLHVFNPTILKATKESYQVNEGDNVRIDCMVKADKDANIEFMWTF</sequence>
<dbReference type="InterPro" id="IPR003599">
    <property type="entry name" value="Ig_sub"/>
</dbReference>
<dbReference type="SMART" id="SM00409">
    <property type="entry name" value="IG"/>
    <property type="match status" value="1"/>
</dbReference>
<feature type="domain" description="Ig-like" evidence="2">
    <location>
        <begin position="125"/>
        <end position="163"/>
    </location>
</feature>
<keyword evidence="1" id="KW-0732">Signal</keyword>
<dbReference type="EMBL" id="MUJZ01039836">
    <property type="protein sequence ID" value="OTF75901.1"/>
    <property type="molecule type" value="Genomic_DNA"/>
</dbReference>
<proteinExistence type="predicted"/>
<evidence type="ECO:0000313" key="4">
    <source>
        <dbReference type="Proteomes" id="UP000194236"/>
    </source>
</evidence>